<dbReference type="SMART" id="SM00696">
    <property type="entry name" value="DM9"/>
    <property type="match status" value="1"/>
</dbReference>
<organism evidence="2 3">
    <name type="scientific">Pararge aegeria aegeria</name>
    <dbReference type="NCBI Taxonomy" id="348720"/>
    <lineage>
        <taxon>Eukaryota</taxon>
        <taxon>Metazoa</taxon>
        <taxon>Ecdysozoa</taxon>
        <taxon>Arthropoda</taxon>
        <taxon>Hexapoda</taxon>
        <taxon>Insecta</taxon>
        <taxon>Pterygota</taxon>
        <taxon>Neoptera</taxon>
        <taxon>Endopterygota</taxon>
        <taxon>Lepidoptera</taxon>
        <taxon>Glossata</taxon>
        <taxon>Ditrysia</taxon>
        <taxon>Papilionoidea</taxon>
        <taxon>Nymphalidae</taxon>
        <taxon>Satyrinae</taxon>
        <taxon>Satyrini</taxon>
        <taxon>Parargina</taxon>
        <taxon>Pararge</taxon>
    </lineage>
</organism>
<dbReference type="InterPro" id="IPR006616">
    <property type="entry name" value="DM9_repeat"/>
</dbReference>
<accession>A0A8S4RR82</accession>
<comment type="caution">
    <text evidence="2">The sequence shown here is derived from an EMBL/GenBank/DDBJ whole genome shotgun (WGS) entry which is preliminary data.</text>
</comment>
<reference evidence="2" key="1">
    <citation type="submission" date="2022-03" db="EMBL/GenBank/DDBJ databases">
        <authorList>
            <person name="Lindestad O."/>
        </authorList>
    </citation>
    <scope>NUCLEOTIDE SEQUENCE</scope>
</reference>
<dbReference type="Pfam" id="PF11901">
    <property type="entry name" value="DM9"/>
    <property type="match status" value="1"/>
</dbReference>
<dbReference type="Proteomes" id="UP000838756">
    <property type="component" value="Unassembled WGS sequence"/>
</dbReference>
<sequence>MEAEGESLLIEGDIPKSFKDSAAYLRQLTTFQDEISLSNSSLQSATVMKINSLMASVTPRGYSKSVMSGIKTEALKVLIEQMDRHGQNVLLRHGTLRKTYSDGSDILRSKNADQLGVLSADPVVARKIQIKLRNLMYSCTPDKYLTLMDDVIEDATLYLAVHFLQPRVIQVCKCMKNVFVQCELWCDEILRRMARPCCTCSRHVSAQALADLAGPGQQILVSPSCSRAYAPGIEISVKPCPSRPNKFLNQERQPCPAENPNDGCKGSTTPSYCLYSSSYYHRYPYSTSPEILQSSLDSEKIQSQGLLPSNLSSSMLFLDSTENSPTLFNEQPEKLSILERREPPGLPEERKKESDSSPPVSFYTPGSTNSDSFNAAQPFWQTPTTMFTKVNTPFERSPDESTPTSVTLPRRMAAVKRGYTARESWTTFSRRVATEALQWRQYNNFSRQLTLRLALRYRDKKIVSPTRATVKTDIYIECQNEMLDIIDMFNRWTRWLAVVIKETDSIPLSDSQKPAFEVQWKYFKTKVEEYLDDWDKYNTHLKVCWEQKYRSLISDWIPTASWRQPGPVWVVSACGAVPSGAVAAGVYEGEVTWVARTTHRRNVLPAALHPAKHCCIVYSDGAVHHYTKYQVMCNAEVSWVACRAAGLASAGGLGGMDKIGARAVRVAPGVHVGRVHYRGSHLVGAVHAPMYCCHVVIFGRPFAFNCYELLVLAQSY</sequence>
<evidence type="ECO:0000313" key="3">
    <source>
        <dbReference type="Proteomes" id="UP000838756"/>
    </source>
</evidence>
<evidence type="ECO:0000313" key="2">
    <source>
        <dbReference type="EMBL" id="CAH2239480.1"/>
    </source>
</evidence>
<gene>
    <name evidence="2" type="primary">jg21487</name>
    <name evidence="2" type="ORF">PAEG_LOCUS16184</name>
</gene>
<keyword evidence="3" id="KW-1185">Reference proteome</keyword>
<feature type="compositionally biased region" description="Polar residues" evidence="1">
    <location>
        <begin position="356"/>
        <end position="375"/>
    </location>
</feature>
<protein>
    <submittedName>
        <fullName evidence="2">Jg21487 protein</fullName>
    </submittedName>
</protein>
<dbReference type="EMBL" id="CAKXAJ010025439">
    <property type="protein sequence ID" value="CAH2239480.1"/>
    <property type="molecule type" value="Genomic_DNA"/>
</dbReference>
<dbReference type="PANTHER" id="PTHR31649">
    <property type="entry name" value="AGAP009604-PA"/>
    <property type="match status" value="1"/>
</dbReference>
<dbReference type="OrthoDB" id="6777429at2759"/>
<feature type="compositionally biased region" description="Basic and acidic residues" evidence="1">
    <location>
        <begin position="331"/>
        <end position="355"/>
    </location>
</feature>
<dbReference type="AlphaFoldDB" id="A0A8S4RR82"/>
<evidence type="ECO:0000256" key="1">
    <source>
        <dbReference type="SAM" id="MobiDB-lite"/>
    </source>
</evidence>
<feature type="region of interest" description="Disordered" evidence="1">
    <location>
        <begin position="323"/>
        <end position="375"/>
    </location>
</feature>
<name>A0A8S4RR82_9NEOP</name>
<proteinExistence type="predicted"/>
<dbReference type="PANTHER" id="PTHR31649:SF1">
    <property type="entry name" value="FARNESOIC ACID O-METHYL TRANSFERASE DOMAIN-CONTAINING PROTEIN"/>
    <property type="match status" value="1"/>
</dbReference>